<evidence type="ECO:0000256" key="4">
    <source>
        <dbReference type="ARBA" id="ARBA00012564"/>
    </source>
</evidence>
<evidence type="ECO:0000256" key="8">
    <source>
        <dbReference type="ARBA" id="ARBA00022723"/>
    </source>
</evidence>
<dbReference type="InterPro" id="IPR042097">
    <property type="entry name" value="Aminopeptidase_N-like_N_sf"/>
</dbReference>
<feature type="domain" description="Peptidase M1 membrane alanine aminopeptidase" evidence="13">
    <location>
        <begin position="242"/>
        <end position="440"/>
    </location>
</feature>
<keyword evidence="6" id="KW-0031">Aminopeptidase</keyword>
<dbReference type="GO" id="GO:0008270">
    <property type="term" value="F:zinc ion binding"/>
    <property type="evidence" value="ECO:0007669"/>
    <property type="project" value="InterPro"/>
</dbReference>
<dbReference type="GO" id="GO:0043171">
    <property type="term" value="P:peptide catabolic process"/>
    <property type="evidence" value="ECO:0007669"/>
    <property type="project" value="TreeGrafter"/>
</dbReference>
<feature type="signal peptide" evidence="12">
    <location>
        <begin position="1"/>
        <end position="20"/>
    </location>
</feature>
<dbReference type="AlphaFoldDB" id="A0A2H9VR89"/>
<comment type="similarity">
    <text evidence="3">Belongs to the peptidase M1 family.</text>
</comment>
<dbReference type="SUPFAM" id="SSF63737">
    <property type="entry name" value="Leukotriene A4 hydrolase N-terminal domain"/>
    <property type="match status" value="1"/>
</dbReference>
<dbReference type="RefSeq" id="WP_100339621.1">
    <property type="nucleotide sequence ID" value="NZ_PGFJ01000001.1"/>
</dbReference>
<evidence type="ECO:0000313" key="16">
    <source>
        <dbReference type="Proteomes" id="UP000242687"/>
    </source>
</evidence>
<dbReference type="GO" id="GO:0016020">
    <property type="term" value="C:membrane"/>
    <property type="evidence" value="ECO:0007669"/>
    <property type="project" value="TreeGrafter"/>
</dbReference>
<evidence type="ECO:0000256" key="7">
    <source>
        <dbReference type="ARBA" id="ARBA00022670"/>
    </source>
</evidence>
<dbReference type="Pfam" id="PF01433">
    <property type="entry name" value="Peptidase_M1"/>
    <property type="match status" value="1"/>
</dbReference>
<dbReference type="Pfam" id="PF17900">
    <property type="entry name" value="Peptidase_M1_N"/>
    <property type="match status" value="1"/>
</dbReference>
<dbReference type="PANTHER" id="PTHR11533">
    <property type="entry name" value="PROTEASE M1 ZINC METALLOPROTEASE"/>
    <property type="match status" value="1"/>
</dbReference>
<evidence type="ECO:0000256" key="6">
    <source>
        <dbReference type="ARBA" id="ARBA00022438"/>
    </source>
</evidence>
<dbReference type="EMBL" id="PGFJ01000001">
    <property type="protein sequence ID" value="PJJ83346.1"/>
    <property type="molecule type" value="Genomic_DNA"/>
</dbReference>
<dbReference type="InterPro" id="IPR014782">
    <property type="entry name" value="Peptidase_M1_dom"/>
</dbReference>
<name>A0A2H9VR89_9SPHI</name>
<dbReference type="Gene3D" id="2.60.40.1730">
    <property type="entry name" value="tricorn interacting facor f3 domain"/>
    <property type="match status" value="1"/>
</dbReference>
<dbReference type="CDD" id="cd09603">
    <property type="entry name" value="M1_APN_like"/>
    <property type="match status" value="1"/>
</dbReference>
<dbReference type="GO" id="GO:0016285">
    <property type="term" value="F:alanyl aminopeptidase activity"/>
    <property type="evidence" value="ECO:0007669"/>
    <property type="project" value="UniProtKB-EC"/>
</dbReference>
<protein>
    <recommendedName>
        <fullName evidence="5">Aminopeptidase N</fullName>
        <ecNumber evidence="4">3.4.11.2</ecNumber>
    </recommendedName>
</protein>
<keyword evidence="12" id="KW-0732">Signal</keyword>
<dbReference type="GO" id="GO:0070006">
    <property type="term" value="F:metalloaminopeptidase activity"/>
    <property type="evidence" value="ECO:0007669"/>
    <property type="project" value="TreeGrafter"/>
</dbReference>
<sequence length="526" mass="59306">MLKLPALFISSIFACFVAQAQPPGAIIDVQHYKFNIDLNDSTNNIVCKADVTLKFIKNTRSFNLDLVQKNNSGKGMLISAITEGDKAVEFSQSADKLTINTTGAVGTDHTYTISYQGVPADGLIISKNKYGKRTFFGDNWPNRAHNWLVSVDDPADKAAVDFVVTAPAHYDVVANGLKLSETDLPAGRKQTHWEEKQVLPTKIMVIGVADFAIKNVGNVSGIPVYSYVFPQDSVKGFKSYNYAREILPFFIKKVGPYAYEKLANVQSKTIFGGMENAGAIFYHEESPTDRGIEALMAHEIAHQWFGDAASEKNFFNLWLSEGFATYMTHYYLENKYGIDTLKKRLVADRAKVLAFEKDRLKPVVDTSERRDFMVMLNANSYEKGSWVLHMLRRKLGEEAFWKGIREYYAEYKGGNANTMDFMKVMEKASGKDLDVFIKQWLYTAGHPDVVIKWQYLSNIHTIKLTVTQQQQQVYHFPLDISINGQMHRVDVNSREITANFSSAKQPTKIVPDPNINLLATFAVSKQ</sequence>
<evidence type="ECO:0000256" key="2">
    <source>
        <dbReference type="ARBA" id="ARBA00001947"/>
    </source>
</evidence>
<dbReference type="Proteomes" id="UP000242687">
    <property type="component" value="Unassembled WGS sequence"/>
</dbReference>
<evidence type="ECO:0000256" key="3">
    <source>
        <dbReference type="ARBA" id="ARBA00010136"/>
    </source>
</evidence>
<gene>
    <name evidence="15" type="ORF">CLV57_0326</name>
</gene>
<keyword evidence="10" id="KW-0862">Zinc</keyword>
<organism evidence="15 16">
    <name type="scientific">Mucilaginibacter auburnensis</name>
    <dbReference type="NCBI Taxonomy" id="1457233"/>
    <lineage>
        <taxon>Bacteria</taxon>
        <taxon>Pseudomonadati</taxon>
        <taxon>Bacteroidota</taxon>
        <taxon>Sphingobacteriia</taxon>
        <taxon>Sphingobacteriales</taxon>
        <taxon>Sphingobacteriaceae</taxon>
        <taxon>Mucilaginibacter</taxon>
    </lineage>
</organism>
<evidence type="ECO:0000256" key="12">
    <source>
        <dbReference type="SAM" id="SignalP"/>
    </source>
</evidence>
<keyword evidence="16" id="KW-1185">Reference proteome</keyword>
<dbReference type="OrthoDB" id="100605at2"/>
<dbReference type="GO" id="GO:0005737">
    <property type="term" value="C:cytoplasm"/>
    <property type="evidence" value="ECO:0007669"/>
    <property type="project" value="TreeGrafter"/>
</dbReference>
<evidence type="ECO:0000256" key="1">
    <source>
        <dbReference type="ARBA" id="ARBA00000098"/>
    </source>
</evidence>
<dbReference type="PRINTS" id="PR00756">
    <property type="entry name" value="ALADIPTASE"/>
</dbReference>
<comment type="caution">
    <text evidence="15">The sequence shown here is derived from an EMBL/GenBank/DDBJ whole genome shotgun (WGS) entry which is preliminary data.</text>
</comment>
<reference evidence="15 16" key="1">
    <citation type="submission" date="2017-11" db="EMBL/GenBank/DDBJ databases">
        <title>Genomic Encyclopedia of Archaeal and Bacterial Type Strains, Phase II (KMG-II): From Individual Species to Whole Genera.</title>
        <authorList>
            <person name="Goeker M."/>
        </authorList>
    </citation>
    <scope>NUCLEOTIDE SEQUENCE [LARGE SCALE GENOMIC DNA]</scope>
    <source>
        <strain evidence="15 16">DSM 28175</strain>
    </source>
</reference>
<evidence type="ECO:0000256" key="11">
    <source>
        <dbReference type="ARBA" id="ARBA00023049"/>
    </source>
</evidence>
<keyword evidence="9" id="KW-0378">Hydrolase</keyword>
<dbReference type="PROSITE" id="PS51257">
    <property type="entry name" value="PROKAR_LIPOPROTEIN"/>
    <property type="match status" value="1"/>
</dbReference>
<keyword evidence="11" id="KW-0482">Metalloprotease</keyword>
<dbReference type="InterPro" id="IPR045357">
    <property type="entry name" value="Aminopeptidase_N-like_N"/>
</dbReference>
<evidence type="ECO:0000256" key="5">
    <source>
        <dbReference type="ARBA" id="ARBA00015611"/>
    </source>
</evidence>
<dbReference type="PANTHER" id="PTHR11533:SF174">
    <property type="entry name" value="PUROMYCIN-SENSITIVE AMINOPEPTIDASE-RELATED"/>
    <property type="match status" value="1"/>
</dbReference>
<dbReference type="InterPro" id="IPR027268">
    <property type="entry name" value="Peptidase_M4/M1_CTD_sf"/>
</dbReference>
<dbReference type="EC" id="3.4.11.2" evidence="4"/>
<dbReference type="InterPro" id="IPR050344">
    <property type="entry name" value="Peptidase_M1_aminopeptidases"/>
</dbReference>
<feature type="domain" description="Aminopeptidase N-like N-terminal" evidence="14">
    <location>
        <begin position="30"/>
        <end position="201"/>
    </location>
</feature>
<evidence type="ECO:0000259" key="14">
    <source>
        <dbReference type="Pfam" id="PF17900"/>
    </source>
</evidence>
<proteinExistence type="inferred from homology"/>
<keyword evidence="8" id="KW-0479">Metal-binding</keyword>
<evidence type="ECO:0000313" key="15">
    <source>
        <dbReference type="EMBL" id="PJJ83346.1"/>
    </source>
</evidence>
<dbReference type="GO" id="GO:0006508">
    <property type="term" value="P:proteolysis"/>
    <property type="evidence" value="ECO:0007669"/>
    <property type="project" value="UniProtKB-KW"/>
</dbReference>
<evidence type="ECO:0000256" key="10">
    <source>
        <dbReference type="ARBA" id="ARBA00022833"/>
    </source>
</evidence>
<dbReference type="GO" id="GO:0005615">
    <property type="term" value="C:extracellular space"/>
    <property type="evidence" value="ECO:0007669"/>
    <property type="project" value="TreeGrafter"/>
</dbReference>
<dbReference type="Gene3D" id="1.10.390.10">
    <property type="entry name" value="Neutral Protease Domain 2"/>
    <property type="match status" value="1"/>
</dbReference>
<dbReference type="SUPFAM" id="SSF55486">
    <property type="entry name" value="Metalloproteases ('zincins'), catalytic domain"/>
    <property type="match status" value="1"/>
</dbReference>
<accession>A0A2H9VR89</accession>
<dbReference type="GO" id="GO:0042277">
    <property type="term" value="F:peptide binding"/>
    <property type="evidence" value="ECO:0007669"/>
    <property type="project" value="TreeGrafter"/>
</dbReference>
<evidence type="ECO:0000259" key="13">
    <source>
        <dbReference type="Pfam" id="PF01433"/>
    </source>
</evidence>
<comment type="cofactor">
    <cofactor evidence="2">
        <name>Zn(2+)</name>
        <dbReference type="ChEBI" id="CHEBI:29105"/>
    </cofactor>
</comment>
<evidence type="ECO:0000256" key="9">
    <source>
        <dbReference type="ARBA" id="ARBA00022801"/>
    </source>
</evidence>
<feature type="chain" id="PRO_5014138854" description="Aminopeptidase N" evidence="12">
    <location>
        <begin position="21"/>
        <end position="526"/>
    </location>
</feature>
<keyword evidence="7" id="KW-0645">Protease</keyword>
<dbReference type="InterPro" id="IPR001930">
    <property type="entry name" value="Peptidase_M1"/>
</dbReference>
<comment type="catalytic activity">
    <reaction evidence="1">
        <text>Release of an N-terminal amino acid, Xaa-|-Yaa- from a peptide, amide or arylamide. Xaa is preferably Ala, but may be most amino acids including Pro (slow action). When a terminal hydrophobic residue is followed by a prolyl residue, the two may be released as an intact Xaa-Pro dipeptide.</text>
        <dbReference type="EC" id="3.4.11.2"/>
    </reaction>
</comment>